<proteinExistence type="predicted"/>
<evidence type="ECO:0000313" key="2">
    <source>
        <dbReference type="EMBL" id="MDY7231080.1"/>
    </source>
</evidence>
<comment type="caution">
    <text evidence="2">The sequence shown here is derived from an EMBL/GenBank/DDBJ whole genome shotgun (WGS) entry which is preliminary data.</text>
</comment>
<dbReference type="EMBL" id="JAXIVS010000013">
    <property type="protein sequence ID" value="MDY7231080.1"/>
    <property type="molecule type" value="Genomic_DNA"/>
</dbReference>
<feature type="domain" description="PatA-like N-terminal" evidence="1">
    <location>
        <begin position="5"/>
        <end position="160"/>
    </location>
</feature>
<name>A0ABU5HC97_9BACT</name>
<dbReference type="InterPro" id="IPR025497">
    <property type="entry name" value="PatA-like_N"/>
</dbReference>
<dbReference type="Pfam" id="PF14332">
    <property type="entry name" value="DUF4388"/>
    <property type="match status" value="1"/>
</dbReference>
<dbReference type="RefSeq" id="WP_321549790.1">
    <property type="nucleotide sequence ID" value="NZ_JAXIVS010000013.1"/>
</dbReference>
<protein>
    <submittedName>
        <fullName evidence="2">DUF4388 domain-containing protein</fullName>
    </submittedName>
</protein>
<organism evidence="2 3">
    <name type="scientific">Hyalangium rubrum</name>
    <dbReference type="NCBI Taxonomy" id="3103134"/>
    <lineage>
        <taxon>Bacteria</taxon>
        <taxon>Pseudomonadati</taxon>
        <taxon>Myxococcota</taxon>
        <taxon>Myxococcia</taxon>
        <taxon>Myxococcales</taxon>
        <taxon>Cystobacterineae</taxon>
        <taxon>Archangiaceae</taxon>
        <taxon>Hyalangium</taxon>
    </lineage>
</organism>
<keyword evidence="3" id="KW-1185">Reference proteome</keyword>
<evidence type="ECO:0000313" key="3">
    <source>
        <dbReference type="Proteomes" id="UP001291309"/>
    </source>
</evidence>
<accession>A0ABU5HC97</accession>
<evidence type="ECO:0000259" key="1">
    <source>
        <dbReference type="Pfam" id="PF14332"/>
    </source>
</evidence>
<gene>
    <name evidence="2" type="ORF">SYV04_32125</name>
</gene>
<reference evidence="2 3" key="1">
    <citation type="submission" date="2023-12" db="EMBL/GenBank/DDBJ databases">
        <title>the genome sequence of Hyalangium sp. s54d21.</title>
        <authorList>
            <person name="Zhang X."/>
        </authorList>
    </citation>
    <scope>NUCLEOTIDE SEQUENCE [LARGE SCALE GENOMIC DNA]</scope>
    <source>
        <strain evidence="3">s54d21</strain>
    </source>
</reference>
<dbReference type="Proteomes" id="UP001291309">
    <property type="component" value="Unassembled WGS sequence"/>
</dbReference>
<sequence length="397" mass="44143">MEHFKGSLSHYAMEVVVPVLLSRRAEGTLRVERGPVVRYFFFRGGFLVGEGSNTPSEHLGQVLVDLGILDAPRAALAFEAAEVAKVPYGAFLVHQQFVELPRMVEALEYKAREAFFDCYNWDSGEVEFTLQLPSLEQAVALKMPLSGLHRDALARRREWKVFRDVFPGVDATFRVFREHAGGRFSEEESVLMKRADAGATLAELLASGKEPRIFVARRLMHLYRRGALSPQRTRGPTVGEATQVADLMEAARRFMQEGRYDHALAVTEQVLERGPLPEAHALYRAAEVALTLAVCDELFSLDGRLLFEPLPRPLPVSLTADDLYLYSKLRGSASIRQALRTAAMGEAAASRSVHRLLATGLIRIAPSLGELEPQRKTDPYGFIPSGSAEAPAWRRQV</sequence>